<keyword evidence="5" id="KW-1185">Reference proteome</keyword>
<evidence type="ECO:0000259" key="3">
    <source>
        <dbReference type="Pfam" id="PF13115"/>
    </source>
</evidence>
<dbReference type="InterPro" id="IPR013783">
    <property type="entry name" value="Ig-like_fold"/>
</dbReference>
<evidence type="ECO:0000256" key="1">
    <source>
        <dbReference type="SAM" id="MobiDB-lite"/>
    </source>
</evidence>
<feature type="signal peptide" evidence="2">
    <location>
        <begin position="1"/>
        <end position="21"/>
    </location>
</feature>
<proteinExistence type="predicted"/>
<dbReference type="InterPro" id="IPR032693">
    <property type="entry name" value="YtkA-like_dom"/>
</dbReference>
<evidence type="ECO:0000313" key="4">
    <source>
        <dbReference type="EMBL" id="KEO82850.1"/>
    </source>
</evidence>
<feature type="compositionally biased region" description="Basic and acidic residues" evidence="1">
    <location>
        <begin position="87"/>
        <end position="99"/>
    </location>
</feature>
<dbReference type="SUPFAM" id="SSF49373">
    <property type="entry name" value="Invasin/intimin cell-adhesion fragments"/>
    <property type="match status" value="1"/>
</dbReference>
<dbReference type="InterPro" id="IPR008964">
    <property type="entry name" value="Invasin/intimin_cell_adhesion"/>
</dbReference>
<sequence>MNMKPYLLCAAVALSSILLTACGGEMDHDHMMMHETNGTVKKMDISFETNPQSLAVNQEGTLKANVSAGGKPVSDATVEIETWADGDNNHETTKGKSDKQGGYTVQKKFNKAGKYHATVHVTTSELHQMPTFEFTVE</sequence>
<feature type="domain" description="YtkA-like" evidence="3">
    <location>
        <begin position="46"/>
        <end position="120"/>
    </location>
</feature>
<organism evidence="4 5">
    <name type="scientific">Tumebacillus flagellatus</name>
    <dbReference type="NCBI Taxonomy" id="1157490"/>
    <lineage>
        <taxon>Bacteria</taxon>
        <taxon>Bacillati</taxon>
        <taxon>Bacillota</taxon>
        <taxon>Bacilli</taxon>
        <taxon>Bacillales</taxon>
        <taxon>Alicyclobacillaceae</taxon>
        <taxon>Tumebacillus</taxon>
    </lineage>
</organism>
<name>A0A074LQS7_9BACL</name>
<gene>
    <name evidence="4" type="ORF">EL26_13155</name>
</gene>
<comment type="caution">
    <text evidence="4">The sequence shown here is derived from an EMBL/GenBank/DDBJ whole genome shotgun (WGS) entry which is preliminary data.</text>
</comment>
<reference evidence="4 5" key="1">
    <citation type="journal article" date="2013" name="Int. J. Syst. Evol. Microbiol.">
        <title>Tumebacillus flagellatus sp. nov., an alpha-amylase/pullulanase-producing bacterium isolated from cassava wastewater.</title>
        <authorList>
            <person name="Wang Q."/>
            <person name="Xie N."/>
            <person name="Qin Y."/>
            <person name="Shen N."/>
            <person name="Zhu J."/>
            <person name="Mi H."/>
            <person name="Huang R."/>
        </authorList>
    </citation>
    <scope>NUCLEOTIDE SEQUENCE [LARGE SCALE GENOMIC DNA]</scope>
    <source>
        <strain evidence="4 5">GST4</strain>
    </source>
</reference>
<feature type="region of interest" description="Disordered" evidence="1">
    <location>
        <begin position="84"/>
        <end position="103"/>
    </location>
</feature>
<evidence type="ECO:0000313" key="5">
    <source>
        <dbReference type="Proteomes" id="UP000027931"/>
    </source>
</evidence>
<evidence type="ECO:0000256" key="2">
    <source>
        <dbReference type="SAM" id="SignalP"/>
    </source>
</evidence>
<dbReference type="PROSITE" id="PS51257">
    <property type="entry name" value="PROKAR_LIPOPROTEIN"/>
    <property type="match status" value="1"/>
</dbReference>
<dbReference type="Pfam" id="PF13115">
    <property type="entry name" value="YtkA"/>
    <property type="match status" value="1"/>
</dbReference>
<dbReference type="AlphaFoldDB" id="A0A074LQS7"/>
<dbReference type="eggNOG" id="ENOG5033MDA">
    <property type="taxonomic scope" value="Bacteria"/>
</dbReference>
<dbReference type="EMBL" id="JMIR01000017">
    <property type="protein sequence ID" value="KEO82850.1"/>
    <property type="molecule type" value="Genomic_DNA"/>
</dbReference>
<dbReference type="Proteomes" id="UP000027931">
    <property type="component" value="Unassembled WGS sequence"/>
</dbReference>
<dbReference type="Gene3D" id="2.60.40.10">
    <property type="entry name" value="Immunoglobulins"/>
    <property type="match status" value="1"/>
</dbReference>
<feature type="chain" id="PRO_5039418763" description="YtkA-like domain-containing protein" evidence="2">
    <location>
        <begin position="22"/>
        <end position="137"/>
    </location>
</feature>
<keyword evidence="2" id="KW-0732">Signal</keyword>
<accession>A0A074LQS7</accession>
<dbReference type="STRING" id="1157490.EL26_13155"/>
<protein>
    <recommendedName>
        <fullName evidence="3">YtkA-like domain-containing protein</fullName>
    </recommendedName>
</protein>